<dbReference type="GO" id="GO:0003677">
    <property type="term" value="F:DNA binding"/>
    <property type="evidence" value="ECO:0007669"/>
    <property type="project" value="InterPro"/>
</dbReference>
<keyword evidence="3" id="KW-1185">Reference proteome</keyword>
<name>A0A1H1XCY6_9GAMM</name>
<dbReference type="Gene3D" id="1.10.443.10">
    <property type="entry name" value="Intergrase catalytic core"/>
    <property type="match status" value="1"/>
</dbReference>
<dbReference type="Proteomes" id="UP000243426">
    <property type="component" value="Chromosome I"/>
</dbReference>
<reference evidence="3" key="1">
    <citation type="submission" date="2016-10" db="EMBL/GenBank/DDBJ databases">
        <authorList>
            <person name="Varghese N."/>
            <person name="Submissions S."/>
        </authorList>
    </citation>
    <scope>NUCLEOTIDE SEQUENCE [LARGE SCALE GENOMIC DNA]</scope>
    <source>
        <strain evidence="3">2SM5</strain>
    </source>
</reference>
<dbReference type="AlphaFoldDB" id="A0A1H1XCY6"/>
<protein>
    <recommendedName>
        <fullName evidence="4">Phage integrase family protein</fullName>
    </recommendedName>
</protein>
<proteinExistence type="predicted"/>
<dbReference type="InterPro" id="IPR011010">
    <property type="entry name" value="DNA_brk_join_enz"/>
</dbReference>
<dbReference type="GO" id="GO:0006310">
    <property type="term" value="P:DNA recombination"/>
    <property type="evidence" value="ECO:0007669"/>
    <property type="project" value="UniProtKB-KW"/>
</dbReference>
<dbReference type="GO" id="GO:0015074">
    <property type="term" value="P:DNA integration"/>
    <property type="evidence" value="ECO:0007669"/>
    <property type="project" value="InterPro"/>
</dbReference>
<dbReference type="EMBL" id="LT629748">
    <property type="protein sequence ID" value="SDT06459.1"/>
    <property type="molecule type" value="Genomic_DNA"/>
</dbReference>
<keyword evidence="1" id="KW-0233">DNA recombination</keyword>
<accession>A0A1H1XCY6</accession>
<sequence length="591" mass="67582">MPSQRSLWGWLKEIVMHELDLTFPGLAVGTHQTPWDLRILLHRDSASMRRKQAIKSIGEDLICEPDAARAQVVCVFHEAISTMISQGRSRALIESSLEVLWRFFAWSDKNSFPIHQNALIDTFKEWSEYQIYRSKIKKEVSEIYAYRQTSKLANLIARALRLSGTNPGGNLLMQTRVRKPRSKKKVLSTNADKQNLTQTYEFGRALKIVCDALDLATVRGSLPITIELENSKIFTVAGNLINPALDVESIEDNAARRSAKKARAPLADDENIFDVHKRSAILNLRIEAELLIFIAQTSMNLAQASMLEKESYRWKSNGDDLEVFRVYKGRRSGEAVFRCYRSYKEHLEKYLRWLDEIGFSEHDARLFPLQSRGMIRARDSKVGCNTLRKAFKKIDIQVFGPQELRKTRVNWLLRRSRDVGLTAEQVAHGKEVLLRDYERPHHQSAASEILNFHKATDPAYSPPGPGICVDEKNTPELISDTAREAPKPDCISPEGCLFCAKHRDIMSFDYCWKLASHAKIKSLETNLYKPSTKQEAHPAYHLINRINQKLDAIASGSEIRATWVKDSRDFVRSGRYHPSWNGHIQLLEVIV</sequence>
<organism evidence="2 3">
    <name type="scientific">Halopseudomonas litoralis</name>
    <dbReference type="NCBI Taxonomy" id="797277"/>
    <lineage>
        <taxon>Bacteria</taxon>
        <taxon>Pseudomonadati</taxon>
        <taxon>Pseudomonadota</taxon>
        <taxon>Gammaproteobacteria</taxon>
        <taxon>Pseudomonadales</taxon>
        <taxon>Pseudomonadaceae</taxon>
        <taxon>Halopseudomonas</taxon>
    </lineage>
</organism>
<evidence type="ECO:0000256" key="1">
    <source>
        <dbReference type="ARBA" id="ARBA00023172"/>
    </source>
</evidence>
<evidence type="ECO:0000313" key="3">
    <source>
        <dbReference type="Proteomes" id="UP000243426"/>
    </source>
</evidence>
<dbReference type="SUPFAM" id="SSF56349">
    <property type="entry name" value="DNA breaking-rejoining enzymes"/>
    <property type="match status" value="1"/>
</dbReference>
<dbReference type="STRING" id="797277.SAMN05216198_3561"/>
<dbReference type="InterPro" id="IPR013762">
    <property type="entry name" value="Integrase-like_cat_sf"/>
</dbReference>
<evidence type="ECO:0008006" key="4">
    <source>
        <dbReference type="Google" id="ProtNLM"/>
    </source>
</evidence>
<evidence type="ECO:0000313" key="2">
    <source>
        <dbReference type="EMBL" id="SDT06459.1"/>
    </source>
</evidence>
<gene>
    <name evidence="2" type="ORF">SAMN05216198_3561</name>
</gene>